<dbReference type="InterPro" id="IPR019368">
    <property type="entry name" value="Ribosomal_mS29"/>
</dbReference>
<dbReference type="Pfam" id="PF10236">
    <property type="entry name" value="DAP3"/>
    <property type="match status" value="1"/>
</dbReference>
<evidence type="ECO:0000256" key="5">
    <source>
        <dbReference type="ARBA" id="ARBA00023128"/>
    </source>
</evidence>
<proteinExistence type="inferred from homology"/>
<comment type="similarity">
    <text evidence="2">Belongs to the mitochondrion-specific ribosomal protein mS29 family.</text>
</comment>
<dbReference type="GO" id="GO:0003735">
    <property type="term" value="F:structural constituent of ribosome"/>
    <property type="evidence" value="ECO:0007669"/>
    <property type="project" value="TreeGrafter"/>
</dbReference>
<feature type="region of interest" description="Disordered" evidence="8">
    <location>
        <begin position="1"/>
        <end position="29"/>
    </location>
</feature>
<dbReference type="SUPFAM" id="SSF52540">
    <property type="entry name" value="P-loop containing nucleoside triphosphate hydrolases"/>
    <property type="match status" value="1"/>
</dbReference>
<dbReference type="InterPro" id="IPR027417">
    <property type="entry name" value="P-loop_NTPase"/>
</dbReference>
<dbReference type="AlphaFoldDB" id="A0A8E2AWZ9"/>
<dbReference type="PANTHER" id="PTHR12810:SF0">
    <property type="entry name" value="SMALL RIBOSOMAL SUBUNIT PROTEIN MS29"/>
    <property type="match status" value="1"/>
</dbReference>
<evidence type="ECO:0000313" key="9">
    <source>
        <dbReference type="EMBL" id="OCH86955.1"/>
    </source>
</evidence>
<dbReference type="GO" id="GO:0005763">
    <property type="term" value="C:mitochondrial small ribosomal subunit"/>
    <property type="evidence" value="ECO:0007669"/>
    <property type="project" value="TreeGrafter"/>
</dbReference>
<organism evidence="9 10">
    <name type="scientific">Obba rivulosa</name>
    <dbReference type="NCBI Taxonomy" id="1052685"/>
    <lineage>
        <taxon>Eukaryota</taxon>
        <taxon>Fungi</taxon>
        <taxon>Dikarya</taxon>
        <taxon>Basidiomycota</taxon>
        <taxon>Agaricomycotina</taxon>
        <taxon>Agaricomycetes</taxon>
        <taxon>Polyporales</taxon>
        <taxon>Gelatoporiaceae</taxon>
        <taxon>Obba</taxon>
    </lineage>
</organism>
<evidence type="ECO:0000256" key="7">
    <source>
        <dbReference type="ARBA" id="ARBA00035140"/>
    </source>
</evidence>
<dbReference type="OrthoDB" id="274828at2759"/>
<evidence type="ECO:0000256" key="2">
    <source>
        <dbReference type="ARBA" id="ARBA00009863"/>
    </source>
</evidence>
<protein>
    <recommendedName>
        <fullName evidence="7">Small ribosomal subunit protein mS29</fullName>
    </recommendedName>
</protein>
<evidence type="ECO:0000256" key="1">
    <source>
        <dbReference type="ARBA" id="ARBA00004173"/>
    </source>
</evidence>
<keyword evidence="3" id="KW-0809">Transit peptide</keyword>
<evidence type="ECO:0000256" key="6">
    <source>
        <dbReference type="ARBA" id="ARBA00023274"/>
    </source>
</evidence>
<keyword evidence="10" id="KW-1185">Reference proteome</keyword>
<keyword evidence="4" id="KW-0689">Ribosomal protein</keyword>
<evidence type="ECO:0000256" key="4">
    <source>
        <dbReference type="ARBA" id="ARBA00022980"/>
    </source>
</evidence>
<accession>A0A8E2AWZ9</accession>
<gene>
    <name evidence="9" type="ORF">OBBRIDRAFT_814348</name>
</gene>
<dbReference type="Gene3D" id="3.40.50.300">
    <property type="entry name" value="P-loop containing nucleotide triphosphate hydrolases"/>
    <property type="match status" value="1"/>
</dbReference>
<keyword evidence="6" id="KW-0687">Ribonucleoprotein</keyword>
<dbReference type="PANTHER" id="PTHR12810">
    <property type="entry name" value="MITOCHONDRIAL 28S RIBOSOMAL PROTEIN S29"/>
    <property type="match status" value="1"/>
</dbReference>
<evidence type="ECO:0000256" key="3">
    <source>
        <dbReference type="ARBA" id="ARBA00022946"/>
    </source>
</evidence>
<comment type="subcellular location">
    <subcellularLocation>
        <location evidence="1">Mitochondrion</location>
    </subcellularLocation>
</comment>
<sequence>MLTESTAAGFSAKNARPDQPTPRRDKKLGAFLPLSREKLTDPVYERDYSTDLELPPFRPKNLTQGAIGKALQFTRADDAVLKSYGVPKNLLVEFRILSSPCTVVRDATVKAVDGLDAARSGPSSASRVVLTGPAGCGKSTILLQAVEYAVRQDWIVLYISRGIPLVNSSTTFVYDPRTRTYEQPEVSYEILRRFQNVNANNLNIPIHEDYPLDTRTLRKGDSLSSLVKAGVDEPAVAAAVLGAVMSELTKQTTRPVLLAVDDLQAMYRASQYRDPQMRSIMPYHLSVPRIILEIASGKKSFPMGAFYGAVSTSNTYFRMPLELSEALGIPFEGPSGPYEKRHPEFVEYAKGLRNVPVPAQLQIKEASSLFEVWAKDRALHSVPNDELFMAKFTEASGNPRDFVWKGLLSSFAL</sequence>
<keyword evidence="5" id="KW-0496">Mitochondrion</keyword>
<evidence type="ECO:0000256" key="8">
    <source>
        <dbReference type="SAM" id="MobiDB-lite"/>
    </source>
</evidence>
<evidence type="ECO:0000313" key="10">
    <source>
        <dbReference type="Proteomes" id="UP000250043"/>
    </source>
</evidence>
<reference evidence="9 10" key="1">
    <citation type="submission" date="2016-07" db="EMBL/GenBank/DDBJ databases">
        <title>Draft genome of the white-rot fungus Obba rivulosa 3A-2.</title>
        <authorList>
            <consortium name="DOE Joint Genome Institute"/>
            <person name="Miettinen O."/>
            <person name="Riley R."/>
            <person name="Acob R."/>
            <person name="Barry K."/>
            <person name="Cullen D."/>
            <person name="De Vries R."/>
            <person name="Hainaut M."/>
            <person name="Hatakka A."/>
            <person name="Henrissat B."/>
            <person name="Hilden K."/>
            <person name="Kuo R."/>
            <person name="Labutti K."/>
            <person name="Lipzen A."/>
            <person name="Makela M.R."/>
            <person name="Sandor L."/>
            <person name="Spatafora J.W."/>
            <person name="Grigoriev I.V."/>
            <person name="Hibbett D.S."/>
        </authorList>
    </citation>
    <scope>NUCLEOTIDE SEQUENCE [LARGE SCALE GENOMIC DNA]</scope>
    <source>
        <strain evidence="9 10">3A-2</strain>
    </source>
</reference>
<dbReference type="Proteomes" id="UP000250043">
    <property type="component" value="Unassembled WGS sequence"/>
</dbReference>
<dbReference type="EMBL" id="KV722505">
    <property type="protein sequence ID" value="OCH86955.1"/>
    <property type="molecule type" value="Genomic_DNA"/>
</dbReference>
<name>A0A8E2AWZ9_9APHY</name>